<proteinExistence type="predicted"/>
<dbReference type="PANTHER" id="PTHR21366">
    <property type="entry name" value="GLYOXALASE FAMILY PROTEIN"/>
    <property type="match status" value="1"/>
</dbReference>
<dbReference type="GO" id="GO:0016829">
    <property type="term" value="F:lyase activity"/>
    <property type="evidence" value="ECO:0007669"/>
    <property type="project" value="UniProtKB-KW"/>
</dbReference>
<evidence type="ECO:0000313" key="3">
    <source>
        <dbReference type="Proteomes" id="UP000562395"/>
    </source>
</evidence>
<gene>
    <name evidence="2" type="ORF">GGQ88_003411</name>
</gene>
<feature type="domain" description="VOC" evidence="1">
    <location>
        <begin position="17"/>
        <end position="142"/>
    </location>
</feature>
<accession>A0A7W6EX81</accession>
<sequence length="152" mass="16631">MDASAQPHSVVLDGKVSLDHCVIASTDLDRTDAFYEAVFGATIEKPLPLFRQYRVGAQMINVHGPGLPELAPPELVARRPVQPGNSDLCFAWDGSEAELLHHLCTCGVVITVGPEQRTGARGPGTSYYFRDPDGSLLEFIIYGHEDHEQARM</sequence>
<dbReference type="PROSITE" id="PS51819">
    <property type="entry name" value="VOC"/>
    <property type="match status" value="1"/>
</dbReference>
<evidence type="ECO:0000313" key="2">
    <source>
        <dbReference type="EMBL" id="MBB3862113.1"/>
    </source>
</evidence>
<dbReference type="SUPFAM" id="SSF54593">
    <property type="entry name" value="Glyoxalase/Bleomycin resistance protein/Dihydroxybiphenyl dioxygenase"/>
    <property type="match status" value="1"/>
</dbReference>
<dbReference type="Pfam" id="PF00903">
    <property type="entry name" value="Glyoxalase"/>
    <property type="match status" value="1"/>
</dbReference>
<dbReference type="EMBL" id="JACICY010000010">
    <property type="protein sequence ID" value="MBB3862113.1"/>
    <property type="molecule type" value="Genomic_DNA"/>
</dbReference>
<protein>
    <submittedName>
        <fullName evidence="2">Catechol 2,3-dioxygenase-like lactoylglutathione lyase family enzyme</fullName>
    </submittedName>
</protein>
<keyword evidence="2" id="KW-0560">Oxidoreductase</keyword>
<keyword evidence="3" id="KW-1185">Reference proteome</keyword>
<dbReference type="PANTHER" id="PTHR21366:SF22">
    <property type="entry name" value="VOC DOMAIN-CONTAINING PROTEIN"/>
    <property type="match status" value="1"/>
</dbReference>
<reference evidence="2 3" key="1">
    <citation type="submission" date="2020-08" db="EMBL/GenBank/DDBJ databases">
        <title>Genomic Encyclopedia of Type Strains, Phase IV (KMG-IV): sequencing the most valuable type-strain genomes for metagenomic binning, comparative biology and taxonomic classification.</title>
        <authorList>
            <person name="Goeker M."/>
        </authorList>
    </citation>
    <scope>NUCLEOTIDE SEQUENCE [LARGE SCALE GENOMIC DNA]</scope>
    <source>
        <strain evidence="2 3">DSM 14552</strain>
    </source>
</reference>
<dbReference type="AlphaFoldDB" id="A0A7W6EX81"/>
<dbReference type="InterPro" id="IPR029068">
    <property type="entry name" value="Glyas_Bleomycin-R_OHBP_Dase"/>
</dbReference>
<dbReference type="InterPro" id="IPR050383">
    <property type="entry name" value="GlyoxalaseI/FosfomycinResist"/>
</dbReference>
<dbReference type="InterPro" id="IPR037523">
    <property type="entry name" value="VOC_core"/>
</dbReference>
<evidence type="ECO:0000259" key="1">
    <source>
        <dbReference type="PROSITE" id="PS51819"/>
    </source>
</evidence>
<comment type="caution">
    <text evidence="2">The sequence shown here is derived from an EMBL/GenBank/DDBJ whole genome shotgun (WGS) entry which is preliminary data.</text>
</comment>
<dbReference type="GO" id="GO:0051213">
    <property type="term" value="F:dioxygenase activity"/>
    <property type="evidence" value="ECO:0007669"/>
    <property type="project" value="UniProtKB-KW"/>
</dbReference>
<dbReference type="Gene3D" id="3.10.180.10">
    <property type="entry name" value="2,3-Dihydroxybiphenyl 1,2-Dioxygenase, domain 1"/>
    <property type="match status" value="1"/>
</dbReference>
<keyword evidence="2" id="KW-0456">Lyase</keyword>
<name>A0A7W6EX81_9SPHN</name>
<dbReference type="RefSeq" id="WP_183614607.1">
    <property type="nucleotide sequence ID" value="NZ_JACICY010000010.1"/>
</dbReference>
<dbReference type="Proteomes" id="UP000562395">
    <property type="component" value="Unassembled WGS sequence"/>
</dbReference>
<keyword evidence="2" id="KW-0223">Dioxygenase</keyword>
<organism evidence="2 3">
    <name type="scientific">Novosphingobium hassiacum</name>
    <dbReference type="NCBI Taxonomy" id="173676"/>
    <lineage>
        <taxon>Bacteria</taxon>
        <taxon>Pseudomonadati</taxon>
        <taxon>Pseudomonadota</taxon>
        <taxon>Alphaproteobacteria</taxon>
        <taxon>Sphingomonadales</taxon>
        <taxon>Sphingomonadaceae</taxon>
        <taxon>Novosphingobium</taxon>
    </lineage>
</organism>
<dbReference type="InterPro" id="IPR004360">
    <property type="entry name" value="Glyas_Fos-R_dOase_dom"/>
</dbReference>